<reference evidence="4 5" key="1">
    <citation type="journal article" date="2019" name="Sci. Rep.">
        <title>Orb-weaving spider Araneus ventricosus genome elucidates the spidroin gene catalogue.</title>
        <authorList>
            <person name="Kono N."/>
            <person name="Nakamura H."/>
            <person name="Ohtoshi R."/>
            <person name="Moran D.A.P."/>
            <person name="Shinohara A."/>
            <person name="Yoshida Y."/>
            <person name="Fujiwara M."/>
            <person name="Mori M."/>
            <person name="Tomita M."/>
            <person name="Arakawa K."/>
        </authorList>
    </citation>
    <scope>NUCLEOTIDE SEQUENCE [LARGE SCALE GENOMIC DNA]</scope>
</reference>
<dbReference type="GO" id="GO:0003964">
    <property type="term" value="F:RNA-directed DNA polymerase activity"/>
    <property type="evidence" value="ECO:0007669"/>
    <property type="project" value="UniProtKB-EC"/>
</dbReference>
<accession>A0A4Y2P4A4</accession>
<dbReference type="PANTHER" id="PTHR37984:SF5">
    <property type="entry name" value="PROTEIN NYNRIN-LIKE"/>
    <property type="match status" value="1"/>
</dbReference>
<proteinExistence type="predicted"/>
<evidence type="ECO:0000256" key="1">
    <source>
        <dbReference type="ARBA" id="ARBA00012493"/>
    </source>
</evidence>
<name>A0A4Y2P4A4_ARAVE</name>
<dbReference type="OrthoDB" id="6766746at2759"/>
<dbReference type="InterPro" id="IPR050951">
    <property type="entry name" value="Retrovirus_Pol_polyprotein"/>
</dbReference>
<protein>
    <recommendedName>
        <fullName evidence="1">RNA-directed DNA polymerase</fullName>
        <ecNumber evidence="1">2.7.7.49</ecNumber>
    </recommendedName>
</protein>
<dbReference type="PANTHER" id="PTHR37984">
    <property type="entry name" value="PROTEIN CBG26694"/>
    <property type="match status" value="1"/>
</dbReference>
<dbReference type="Gene3D" id="1.10.340.70">
    <property type="match status" value="1"/>
</dbReference>
<organism evidence="4 5">
    <name type="scientific">Araneus ventricosus</name>
    <name type="common">Orbweaver spider</name>
    <name type="synonym">Epeira ventricosa</name>
    <dbReference type="NCBI Taxonomy" id="182803"/>
    <lineage>
        <taxon>Eukaryota</taxon>
        <taxon>Metazoa</taxon>
        <taxon>Ecdysozoa</taxon>
        <taxon>Arthropoda</taxon>
        <taxon>Chelicerata</taxon>
        <taxon>Arachnida</taxon>
        <taxon>Araneae</taxon>
        <taxon>Araneomorphae</taxon>
        <taxon>Entelegynae</taxon>
        <taxon>Araneoidea</taxon>
        <taxon>Araneidae</taxon>
        <taxon>Araneus</taxon>
    </lineage>
</organism>
<dbReference type="EC" id="2.7.7.49" evidence="1"/>
<evidence type="ECO:0000259" key="3">
    <source>
        <dbReference type="Pfam" id="PF22938"/>
    </source>
</evidence>
<dbReference type="Pfam" id="PF22938">
    <property type="entry name" value="Integrase_p58_C"/>
    <property type="match status" value="1"/>
</dbReference>
<keyword evidence="5" id="KW-1185">Reference proteome</keyword>
<dbReference type="InterPro" id="IPR054465">
    <property type="entry name" value="Integrase_p58-like_C"/>
</dbReference>
<dbReference type="AlphaFoldDB" id="A0A4Y2P4A4"/>
<evidence type="ECO:0000259" key="2">
    <source>
        <dbReference type="Pfam" id="PF17921"/>
    </source>
</evidence>
<feature type="domain" description="Integrase p58-like C-terminal" evidence="3">
    <location>
        <begin position="146"/>
        <end position="178"/>
    </location>
</feature>
<gene>
    <name evidence="4" type="ORF">AVEN_131703_1</name>
</gene>
<evidence type="ECO:0000313" key="5">
    <source>
        <dbReference type="Proteomes" id="UP000499080"/>
    </source>
</evidence>
<dbReference type="Pfam" id="PF17921">
    <property type="entry name" value="Integrase_H2C2"/>
    <property type="match status" value="1"/>
</dbReference>
<dbReference type="InterPro" id="IPR041588">
    <property type="entry name" value="Integrase_H2C2"/>
</dbReference>
<evidence type="ECO:0000313" key="4">
    <source>
        <dbReference type="EMBL" id="GBN45853.1"/>
    </source>
</evidence>
<feature type="domain" description="Integrase zinc-binding" evidence="2">
    <location>
        <begin position="2"/>
        <end position="34"/>
    </location>
</feature>
<sequence>MKTLRRIRDRFYWGRLRTVVEKWCRECQACRARKGPKLEQGKPMIGWTSEEKLSDRTPRFPCCSLIGRPGDTPSSPNKDLNKLEAHLGNIQTSVRDKIKLSRERKKTSYDSRTKDDHFKEGDQVWVCNPERRSGLSANLDQNWERPYTVVQKMSDVIYRVQRSPNEKPKVIHINRLVPYRTTEHSCI</sequence>
<dbReference type="EMBL" id="BGPR01010372">
    <property type="protein sequence ID" value="GBN45853.1"/>
    <property type="molecule type" value="Genomic_DNA"/>
</dbReference>
<comment type="caution">
    <text evidence="4">The sequence shown here is derived from an EMBL/GenBank/DDBJ whole genome shotgun (WGS) entry which is preliminary data.</text>
</comment>
<dbReference type="Proteomes" id="UP000499080">
    <property type="component" value="Unassembled WGS sequence"/>
</dbReference>